<protein>
    <submittedName>
        <fullName evidence="3">Uncharacterized protein</fullName>
    </submittedName>
</protein>
<dbReference type="OrthoDB" id="5639108at2"/>
<dbReference type="Proteomes" id="UP000054742">
    <property type="component" value="Unassembled WGS sequence"/>
</dbReference>
<evidence type="ECO:0000313" key="3">
    <source>
        <dbReference type="EMBL" id="KTC87226.1"/>
    </source>
</evidence>
<comment type="caution">
    <text evidence="3">The sequence shown here is derived from an EMBL/GenBank/DDBJ whole genome shotgun (WGS) entry which is preliminary data.</text>
</comment>
<keyword evidence="2" id="KW-0472">Membrane</keyword>
<sequence length="342" mass="39481">MTNRKKSTAQRHEEAYMKSITESKGIILRAIEQSKSVTDMNEQVAKKRLEESKITLSKHVKQLSPSNQLVIDGLEQQIRDAQREKIKKFVEVAKEKQRQEEEESKRPQEEEKRIQEEELKRKQEEELKRKQEEELKRKQEEELKRKQEEESKRKQEEESKRKQEEESTSTKGNKINGLFLLEGSGVRDVPVTDEKEIKAQLKRTEKLAEVFKHLAILSQKESDLFNDGYTDAANAVKNLREEMIRLNNAYIENGDAQAYSRDAKALFSQEKLAELENFRGFKMKKVGEVCLNILAAVLSCVVIYGIVAIARKNPSFFQFHTDSINKARALEASIDTVAAPAV</sequence>
<dbReference type="STRING" id="29422.Lbru_0044"/>
<feature type="transmembrane region" description="Helical" evidence="2">
    <location>
        <begin position="289"/>
        <end position="310"/>
    </location>
</feature>
<proteinExistence type="predicted"/>
<keyword evidence="2" id="KW-1133">Transmembrane helix</keyword>
<evidence type="ECO:0000256" key="2">
    <source>
        <dbReference type="SAM" id="Phobius"/>
    </source>
</evidence>
<keyword evidence="4" id="KW-1185">Reference proteome</keyword>
<evidence type="ECO:0000313" key="4">
    <source>
        <dbReference type="Proteomes" id="UP000054742"/>
    </source>
</evidence>
<dbReference type="EMBL" id="LNXV01000001">
    <property type="protein sequence ID" value="KTC87226.1"/>
    <property type="molecule type" value="Genomic_DNA"/>
</dbReference>
<feature type="region of interest" description="Disordered" evidence="1">
    <location>
        <begin position="93"/>
        <end position="176"/>
    </location>
</feature>
<accession>A0A0W0SV21</accession>
<reference evidence="3 4" key="1">
    <citation type="submission" date="2015-11" db="EMBL/GenBank/DDBJ databases">
        <title>Genomic analysis of 38 Legionella species identifies large and diverse effector repertoires.</title>
        <authorList>
            <person name="Burstein D."/>
            <person name="Amaro F."/>
            <person name="Zusman T."/>
            <person name="Lifshitz Z."/>
            <person name="Cohen O."/>
            <person name="Gilbert J.A."/>
            <person name="Pupko T."/>
            <person name="Shuman H.A."/>
            <person name="Segal G."/>
        </authorList>
    </citation>
    <scope>NUCLEOTIDE SEQUENCE [LARGE SCALE GENOMIC DNA]</scope>
    <source>
        <strain evidence="3 4">ATCC 43878</strain>
    </source>
</reference>
<keyword evidence="2" id="KW-0812">Transmembrane</keyword>
<gene>
    <name evidence="3" type="ORF">Lbru_0044</name>
</gene>
<dbReference type="RefSeq" id="WP_058440165.1">
    <property type="nucleotide sequence ID" value="NZ_LNXV01000001.1"/>
</dbReference>
<dbReference type="PATRIC" id="fig|29422.6.peg.45"/>
<organism evidence="3 4">
    <name type="scientific">Legionella brunensis</name>
    <dbReference type="NCBI Taxonomy" id="29422"/>
    <lineage>
        <taxon>Bacteria</taxon>
        <taxon>Pseudomonadati</taxon>
        <taxon>Pseudomonadota</taxon>
        <taxon>Gammaproteobacteria</taxon>
        <taxon>Legionellales</taxon>
        <taxon>Legionellaceae</taxon>
        <taxon>Legionella</taxon>
    </lineage>
</organism>
<dbReference type="AlphaFoldDB" id="A0A0W0SV21"/>
<name>A0A0W0SV21_9GAMM</name>
<evidence type="ECO:0000256" key="1">
    <source>
        <dbReference type="SAM" id="MobiDB-lite"/>
    </source>
</evidence>
<feature type="compositionally biased region" description="Basic and acidic residues" evidence="1">
    <location>
        <begin position="93"/>
        <end position="165"/>
    </location>
</feature>